<evidence type="ECO:0000313" key="3">
    <source>
        <dbReference type="EMBL" id="RWX73006.1"/>
    </source>
</evidence>
<evidence type="ECO:0000313" key="4">
    <source>
        <dbReference type="Proteomes" id="UP000288215"/>
    </source>
</evidence>
<dbReference type="Proteomes" id="UP000288215">
    <property type="component" value="Unassembled WGS sequence"/>
</dbReference>
<dbReference type="SUPFAM" id="SSF69572">
    <property type="entry name" value="Activating enzymes of the ubiquitin-like proteins"/>
    <property type="match status" value="1"/>
</dbReference>
<reference evidence="3 4" key="1">
    <citation type="submission" date="2018-12" db="EMBL/GenBank/DDBJ databases">
        <title>The complete genome of the methanogenic archaea of the candidate phylum Verstraetearchaeota, obtained from the metagenome of underground thermal water.</title>
        <authorList>
            <person name="Kadnikov V.V."/>
            <person name="Mardanov A.V."/>
            <person name="Beletsky A.V."/>
            <person name="Karnachuk O.V."/>
            <person name="Ravin N.V."/>
        </authorList>
    </citation>
    <scope>NUCLEOTIDE SEQUENCE [LARGE SCALE GENOMIC DNA]</scope>
    <source>
        <strain evidence="3">Ch88</strain>
    </source>
</reference>
<evidence type="ECO:0000256" key="1">
    <source>
        <dbReference type="ARBA" id="ARBA00009919"/>
    </source>
</evidence>
<proteinExistence type="inferred from homology"/>
<dbReference type="CDD" id="cd00757">
    <property type="entry name" value="ThiF_MoeB_HesA_family"/>
    <property type="match status" value="1"/>
</dbReference>
<dbReference type="PANTHER" id="PTHR10953:SF102">
    <property type="entry name" value="ADENYLYLTRANSFERASE AND SULFURTRANSFERASE MOCS3"/>
    <property type="match status" value="1"/>
</dbReference>
<dbReference type="EMBL" id="RXGA01000003">
    <property type="protein sequence ID" value="RWX73006.1"/>
    <property type="molecule type" value="Genomic_DNA"/>
</dbReference>
<dbReference type="AlphaFoldDB" id="A0A3S3RMB1"/>
<dbReference type="GO" id="GO:0016779">
    <property type="term" value="F:nucleotidyltransferase activity"/>
    <property type="evidence" value="ECO:0007669"/>
    <property type="project" value="UniProtKB-KW"/>
</dbReference>
<organism evidence="3 4">
    <name type="scientific">Methanosuratincola subterraneus</name>
    <dbReference type="NCBI Taxonomy" id="2593994"/>
    <lineage>
        <taxon>Archaea</taxon>
        <taxon>Thermoproteota</taxon>
        <taxon>Methanosuratincolia</taxon>
        <taxon>Candidatus Methanomethylicales</taxon>
        <taxon>Candidatus Methanomethylicaceae</taxon>
        <taxon>Candidatus Methanosuratincola (ex Vanwonterghem et al. 2016)</taxon>
    </lineage>
</organism>
<accession>A0A3S3RMB1</accession>
<gene>
    <name evidence="3" type="ORF">Metus_0980</name>
</gene>
<comment type="caution">
    <text evidence="3">The sequence shown here is derived from an EMBL/GenBank/DDBJ whole genome shotgun (WGS) entry which is preliminary data.</text>
</comment>
<dbReference type="FunFam" id="3.40.50.720:FF:000080">
    <property type="entry name" value="Thiazole biosynthesis adenylyltransferase ThiF"/>
    <property type="match status" value="1"/>
</dbReference>
<keyword evidence="3" id="KW-0808">Transferase</keyword>
<sequence>MVKGWGEAAQLKVKSARVAVIGVGGLGSPASLYLAASGIGYLRLIDCDTVDLSNLNRQILHWSTDLGRPKVESAAMKLTQLNPEIAVDPVNEALTVDNVAELLKGIDVVVDGLDNLQSRFIVNEACVSLRIPYVYGAVYGMEGFLTTIVPGEGPCLRCIYPSASAPAEAFPVVGTAPGVIGSLEASEALKLITGIGKPAIERLIIYDGELMRFDEIAIKKDEGCPVCSRQKPIR</sequence>
<dbReference type="InterPro" id="IPR000594">
    <property type="entry name" value="ThiF_NAD_FAD-bd"/>
</dbReference>
<dbReference type="Gene3D" id="3.40.50.720">
    <property type="entry name" value="NAD(P)-binding Rossmann-like Domain"/>
    <property type="match status" value="1"/>
</dbReference>
<keyword evidence="3" id="KW-0548">Nucleotidyltransferase</keyword>
<name>A0A3S3RMB1_METS7</name>
<feature type="domain" description="THIF-type NAD/FAD binding fold" evidence="2">
    <location>
        <begin position="3"/>
        <end position="226"/>
    </location>
</feature>
<dbReference type="Pfam" id="PF00899">
    <property type="entry name" value="ThiF"/>
    <property type="match status" value="1"/>
</dbReference>
<dbReference type="InterPro" id="IPR045886">
    <property type="entry name" value="ThiF/MoeB/HesA"/>
</dbReference>
<protein>
    <submittedName>
        <fullName evidence="3">Molybdopterin-synthase adenylyltransferase</fullName>
    </submittedName>
</protein>
<dbReference type="PANTHER" id="PTHR10953">
    <property type="entry name" value="UBIQUITIN-ACTIVATING ENZYME E1"/>
    <property type="match status" value="1"/>
</dbReference>
<dbReference type="GO" id="GO:0005737">
    <property type="term" value="C:cytoplasm"/>
    <property type="evidence" value="ECO:0007669"/>
    <property type="project" value="TreeGrafter"/>
</dbReference>
<comment type="similarity">
    <text evidence="1">Belongs to the HesA/MoeB/ThiF family.</text>
</comment>
<dbReference type="InterPro" id="IPR035985">
    <property type="entry name" value="Ubiquitin-activating_enz"/>
</dbReference>
<dbReference type="GO" id="GO:0008641">
    <property type="term" value="F:ubiquitin-like modifier activating enzyme activity"/>
    <property type="evidence" value="ECO:0007669"/>
    <property type="project" value="InterPro"/>
</dbReference>
<dbReference type="GO" id="GO:0004792">
    <property type="term" value="F:thiosulfate-cyanide sulfurtransferase activity"/>
    <property type="evidence" value="ECO:0007669"/>
    <property type="project" value="TreeGrafter"/>
</dbReference>
<evidence type="ECO:0000259" key="2">
    <source>
        <dbReference type="Pfam" id="PF00899"/>
    </source>
</evidence>